<dbReference type="GeneID" id="112686386"/>
<feature type="region of interest" description="Disordered" evidence="1">
    <location>
        <begin position="179"/>
        <end position="233"/>
    </location>
</feature>
<dbReference type="RefSeq" id="XP_025414405.1">
    <property type="nucleotide sequence ID" value="XM_025558620.1"/>
</dbReference>
<evidence type="ECO:0000313" key="3">
    <source>
        <dbReference type="RefSeq" id="XP_025414405.1"/>
    </source>
</evidence>
<feature type="compositionally biased region" description="Low complexity" evidence="1">
    <location>
        <begin position="805"/>
        <end position="822"/>
    </location>
</feature>
<dbReference type="OrthoDB" id="8197931at2759"/>
<feature type="compositionally biased region" description="Polar residues" evidence="1">
    <location>
        <begin position="823"/>
        <end position="837"/>
    </location>
</feature>
<feature type="compositionally biased region" description="Basic and acidic residues" evidence="1">
    <location>
        <begin position="1"/>
        <end position="10"/>
    </location>
</feature>
<feature type="compositionally biased region" description="Acidic residues" evidence="1">
    <location>
        <begin position="612"/>
        <end position="622"/>
    </location>
</feature>
<name>A0A8B8FVM8_9HEMI</name>
<protein>
    <submittedName>
        <fullName evidence="3">Uncharacterized protein LOC112686386 isoform X1</fullName>
    </submittedName>
</protein>
<feature type="region of interest" description="Disordered" evidence="1">
    <location>
        <begin position="360"/>
        <end position="384"/>
    </location>
</feature>
<feature type="region of interest" description="Disordered" evidence="1">
    <location>
        <begin position="606"/>
        <end position="629"/>
    </location>
</feature>
<feature type="region of interest" description="Disordered" evidence="1">
    <location>
        <begin position="1"/>
        <end position="53"/>
    </location>
</feature>
<organism evidence="2 3">
    <name type="scientific">Sipha flava</name>
    <name type="common">yellow sugarcane aphid</name>
    <dbReference type="NCBI Taxonomy" id="143950"/>
    <lineage>
        <taxon>Eukaryota</taxon>
        <taxon>Metazoa</taxon>
        <taxon>Ecdysozoa</taxon>
        <taxon>Arthropoda</taxon>
        <taxon>Hexapoda</taxon>
        <taxon>Insecta</taxon>
        <taxon>Pterygota</taxon>
        <taxon>Neoptera</taxon>
        <taxon>Paraneoptera</taxon>
        <taxon>Hemiptera</taxon>
        <taxon>Sternorrhyncha</taxon>
        <taxon>Aphidomorpha</taxon>
        <taxon>Aphidoidea</taxon>
        <taxon>Aphididae</taxon>
        <taxon>Sipha</taxon>
    </lineage>
</organism>
<feature type="compositionally biased region" description="Polar residues" evidence="1">
    <location>
        <begin position="215"/>
        <end position="233"/>
    </location>
</feature>
<feature type="region of interest" description="Disordered" evidence="1">
    <location>
        <begin position="644"/>
        <end position="664"/>
    </location>
</feature>
<accession>A0A8B8FVM8</accession>
<feature type="compositionally biased region" description="Basic and acidic residues" evidence="1">
    <location>
        <begin position="185"/>
        <end position="194"/>
    </location>
</feature>
<evidence type="ECO:0000256" key="1">
    <source>
        <dbReference type="SAM" id="MobiDB-lite"/>
    </source>
</evidence>
<sequence length="883" mass="96343">MKQKKKKDEQPSAADEQQQLCNGAGEPRPKKSALKRTATGSSSKATKSSKNKRHVQFNESLNVFFESDYVIVIRDDDCDFDEEDFDFWSQQPCSCGDESCFQPWLDNDDGRGRGLPPLDPYEEQPATLSPPDGYKDGCPRHVPPSLDHLKYADDDLTTRYNSDVMDHCNDTHVPYNPITNSAAYFDDKNQKTRSELSSPPRLSKDEQQEPLKNPTAVQVSKPNSVCDTNSSTAQQPRCIVETITMTTVTERQIVQETRPVDASSVDGPKTDDSKAGTGDAPATTNPDEGYVMIKCGNNTVLYNNRNPNSAVRQLFPATKFVCPPTRIKETDDARLLNKYLITEESLRAFDSRSMNGVLSGGGFKSEPHSDDDDDDTSNSLIRRTIERSTLRRNTSKKKNVNDTKEISLIEKIRRLTCDSDDDADDSANSKVVAKEQAAAYTVLVQCESMAPSTTTTTPTYKKLTELFGGVGSGGGGSGRHDQPLLPPTGPQQSVTGFGDPTGKPDALDLCDGHSATGSRAAVRSMAGGKPFLSTLATACVTGNVHGASSGSGGGGGSMPTTGLAQPSQCPQPDVVAGTQVPSSHRQEELAAFVQQDSGRLEKIRKQYKPPAAEDDDDDENDDYGFNRRPEVHGIRSGFSAQIMIKNNPQPPQRPRSYYGDPTRQPPPIEVQPDFVPRYPVSASAAAVRARVQGESRAPPPYPAASQRSIIRVTHGQQQQTIRVPYQAVGPVQVHLLTTAATTASNVGGHGSPHVQIRHPPNEYIVQHGHARIHHGQQFVIARGTQTAAISTTRYYQLPPPPPPSMQQQQLPQPQLPPQAFQPTDENSSAQFKLTSPTRGVAGSNRHVQQQLHQQQQEFADHNNLPPPVSQTPKNPVLFYGMNV</sequence>
<feature type="compositionally biased region" description="Low complexity" evidence="1">
    <location>
        <begin position="35"/>
        <end position="46"/>
    </location>
</feature>
<keyword evidence="2" id="KW-1185">Reference proteome</keyword>
<gene>
    <name evidence="3" type="primary">LOC112686386</name>
</gene>
<feature type="compositionally biased region" description="Polar residues" evidence="1">
    <location>
        <begin position="558"/>
        <end position="570"/>
    </location>
</feature>
<dbReference type="Proteomes" id="UP000694846">
    <property type="component" value="Unplaced"/>
</dbReference>
<dbReference type="AlphaFoldDB" id="A0A8B8FVM8"/>
<feature type="region of interest" description="Disordered" evidence="1">
    <location>
        <begin position="106"/>
        <end position="134"/>
    </location>
</feature>
<feature type="region of interest" description="Disordered" evidence="1">
    <location>
        <begin position="793"/>
        <end position="874"/>
    </location>
</feature>
<evidence type="ECO:0000313" key="2">
    <source>
        <dbReference type="Proteomes" id="UP000694846"/>
    </source>
</evidence>
<feature type="region of interest" description="Disordered" evidence="1">
    <location>
        <begin position="250"/>
        <end position="285"/>
    </location>
</feature>
<feature type="region of interest" description="Disordered" evidence="1">
    <location>
        <begin position="547"/>
        <end position="585"/>
    </location>
</feature>
<proteinExistence type="predicted"/>
<reference evidence="3" key="1">
    <citation type="submission" date="2025-08" db="UniProtKB">
        <authorList>
            <consortium name="RefSeq"/>
        </authorList>
    </citation>
    <scope>IDENTIFICATION</scope>
    <source>
        <tissue evidence="3">Whole body</tissue>
    </source>
</reference>